<dbReference type="NCBIfam" id="TIGR02283">
    <property type="entry name" value="MltB_2"/>
    <property type="match status" value="1"/>
</dbReference>
<dbReference type="Pfam" id="PF13406">
    <property type="entry name" value="SLT_2"/>
    <property type="match status" value="1"/>
</dbReference>
<dbReference type="PANTHER" id="PTHR30163">
    <property type="entry name" value="MEMBRANE-BOUND LYTIC MUREIN TRANSGLYCOSYLASE B"/>
    <property type="match status" value="1"/>
</dbReference>
<dbReference type="Gene3D" id="1.10.530.10">
    <property type="match status" value="1"/>
</dbReference>
<dbReference type="InterPro" id="IPR043426">
    <property type="entry name" value="MltB-like"/>
</dbReference>
<dbReference type="SUPFAM" id="SSF53955">
    <property type="entry name" value="Lysozyme-like"/>
    <property type="match status" value="1"/>
</dbReference>
<dbReference type="Proteomes" id="UP000248014">
    <property type="component" value="Unassembled WGS sequence"/>
</dbReference>
<evidence type="ECO:0000313" key="4">
    <source>
        <dbReference type="Proteomes" id="UP000248014"/>
    </source>
</evidence>
<feature type="signal peptide" evidence="1">
    <location>
        <begin position="1"/>
        <end position="26"/>
    </location>
</feature>
<dbReference type="AlphaFoldDB" id="A0A2V3V168"/>
<reference evidence="3 4" key="1">
    <citation type="submission" date="2018-05" db="EMBL/GenBank/DDBJ databases">
        <title>Genomic Encyclopedia of Type Strains, Phase IV (KMG-IV): sequencing the most valuable type-strain genomes for metagenomic binning, comparative biology and taxonomic classification.</title>
        <authorList>
            <person name="Goeker M."/>
        </authorList>
    </citation>
    <scope>NUCLEOTIDE SEQUENCE [LARGE SCALE GENOMIC DNA]</scope>
    <source>
        <strain evidence="3 4">DSM 3183</strain>
    </source>
</reference>
<dbReference type="InterPro" id="IPR011970">
    <property type="entry name" value="MltB_2"/>
</dbReference>
<dbReference type="EMBL" id="QJJM01000007">
    <property type="protein sequence ID" value="PXW75280.1"/>
    <property type="molecule type" value="Genomic_DNA"/>
</dbReference>
<dbReference type="PANTHER" id="PTHR30163:SF8">
    <property type="entry name" value="LYTIC MUREIN TRANSGLYCOSYLASE"/>
    <property type="match status" value="1"/>
</dbReference>
<evidence type="ECO:0000259" key="2">
    <source>
        <dbReference type="Pfam" id="PF13406"/>
    </source>
</evidence>
<evidence type="ECO:0000256" key="1">
    <source>
        <dbReference type="SAM" id="SignalP"/>
    </source>
</evidence>
<dbReference type="GO" id="GO:0009253">
    <property type="term" value="P:peptidoglycan catabolic process"/>
    <property type="evidence" value="ECO:0007669"/>
    <property type="project" value="TreeGrafter"/>
</dbReference>
<keyword evidence="4" id="KW-1185">Reference proteome</keyword>
<dbReference type="InterPro" id="IPR023346">
    <property type="entry name" value="Lysozyme-like_dom_sf"/>
</dbReference>
<name>A0A2V3V168_9SPHN</name>
<dbReference type="GO" id="GO:0008933">
    <property type="term" value="F:peptidoglycan lytic transglycosylase activity"/>
    <property type="evidence" value="ECO:0007669"/>
    <property type="project" value="TreeGrafter"/>
</dbReference>
<organism evidence="3 4">
    <name type="scientific">Blastomonas natatoria</name>
    <dbReference type="NCBI Taxonomy" id="34015"/>
    <lineage>
        <taxon>Bacteria</taxon>
        <taxon>Pseudomonadati</taxon>
        <taxon>Pseudomonadota</taxon>
        <taxon>Alphaproteobacteria</taxon>
        <taxon>Sphingomonadales</taxon>
        <taxon>Sphingomonadaceae</taxon>
        <taxon>Blastomonas</taxon>
    </lineage>
</organism>
<keyword evidence="1" id="KW-0732">Signal</keyword>
<feature type="chain" id="PRO_5016162054" evidence="1">
    <location>
        <begin position="27"/>
        <end position="365"/>
    </location>
</feature>
<sequence length="365" mass="39674">MDFNIVHRLSLRLAAAISTGALLACAAASTAQREIVQPLPEASAQASQEQGFRRYLDSVASRARREGVSQRTIDAVLPSLNFDDSVAALDRRFAPTAPGQSFPSFGPEMAKRINAAKIRQGRQVYADEAARLVAIEQKTGVPASVMVAIFGHETNYGTLLGRTDLPTALATLSYEGRRRDLFEGELIAVLKMVDMGVPRSVLRGSYAGAFGYPQFLPSVYLKLAKDGDGDGKAEIWSSRADAFASIANYMVAAGWQRGEPWGFAVSIPSTINPAAIANRENVTKCARAIERHSEWKTLREWKALGVIPRAGTWPGDDRIKASLLITPGLDAQGYLLTRNYRAILDYNCSNYYAMSVGLLADGVRN</sequence>
<dbReference type="InterPro" id="IPR031304">
    <property type="entry name" value="SLT_2"/>
</dbReference>
<feature type="domain" description="Transglycosylase SLT" evidence="2">
    <location>
        <begin position="52"/>
        <end position="361"/>
    </location>
</feature>
<dbReference type="RefSeq" id="WP_110299004.1">
    <property type="nucleotide sequence ID" value="NZ_QJJM01000007.1"/>
</dbReference>
<dbReference type="OrthoDB" id="9808544at2"/>
<protein>
    <submittedName>
        <fullName evidence="3">Lytic murein transglycosylase</fullName>
    </submittedName>
</protein>
<evidence type="ECO:0000313" key="3">
    <source>
        <dbReference type="EMBL" id="PXW75280.1"/>
    </source>
</evidence>
<gene>
    <name evidence="3" type="ORF">C7451_107251</name>
</gene>
<proteinExistence type="predicted"/>
<accession>A0A2V3V168</accession>
<dbReference type="Gene3D" id="1.10.8.350">
    <property type="entry name" value="Bacterial muramidase"/>
    <property type="match status" value="1"/>
</dbReference>
<comment type="caution">
    <text evidence="3">The sequence shown here is derived from an EMBL/GenBank/DDBJ whole genome shotgun (WGS) entry which is preliminary data.</text>
</comment>